<evidence type="ECO:0000259" key="4">
    <source>
        <dbReference type="PROSITE" id="PS50075"/>
    </source>
</evidence>
<dbReference type="Gene3D" id="3.40.50.980">
    <property type="match status" value="2"/>
</dbReference>
<accession>A0ABW1GGB7</accession>
<dbReference type="Proteomes" id="UP001596200">
    <property type="component" value="Unassembled WGS sequence"/>
</dbReference>
<evidence type="ECO:0000256" key="1">
    <source>
        <dbReference type="ARBA" id="ARBA00001957"/>
    </source>
</evidence>
<comment type="cofactor">
    <cofactor evidence="1">
        <name>pantetheine 4'-phosphate</name>
        <dbReference type="ChEBI" id="CHEBI:47942"/>
    </cofactor>
</comment>
<dbReference type="Gene3D" id="3.30.559.10">
    <property type="entry name" value="Chloramphenicol acetyltransferase-like domain"/>
    <property type="match status" value="2"/>
</dbReference>
<evidence type="ECO:0000313" key="6">
    <source>
        <dbReference type="Proteomes" id="UP001596200"/>
    </source>
</evidence>
<dbReference type="Pfam" id="PF00501">
    <property type="entry name" value="AMP-binding"/>
    <property type="match status" value="1"/>
</dbReference>
<dbReference type="InterPro" id="IPR023213">
    <property type="entry name" value="CAT-like_dom_sf"/>
</dbReference>
<dbReference type="Gene3D" id="3.30.559.30">
    <property type="entry name" value="Nonribosomal peptide synthetase, condensation domain"/>
    <property type="match status" value="2"/>
</dbReference>
<proteinExistence type="predicted"/>
<dbReference type="InterPro" id="IPR000873">
    <property type="entry name" value="AMP-dep_synth/lig_dom"/>
</dbReference>
<keyword evidence="2" id="KW-0596">Phosphopantetheine</keyword>
<dbReference type="SMART" id="SM00823">
    <property type="entry name" value="PKS_PP"/>
    <property type="match status" value="1"/>
</dbReference>
<dbReference type="PROSITE" id="PS00455">
    <property type="entry name" value="AMP_BINDING"/>
    <property type="match status" value="1"/>
</dbReference>
<keyword evidence="3" id="KW-0597">Phosphoprotein</keyword>
<feature type="non-terminal residue" evidence="5">
    <location>
        <position position="1580"/>
    </location>
</feature>
<dbReference type="CDD" id="cd19544">
    <property type="entry name" value="E-C_NRPS"/>
    <property type="match status" value="1"/>
</dbReference>
<dbReference type="Gene3D" id="2.30.38.10">
    <property type="entry name" value="Luciferase, Domain 3"/>
    <property type="match status" value="1"/>
</dbReference>
<dbReference type="Pfam" id="PF00668">
    <property type="entry name" value="Condensation"/>
    <property type="match status" value="2"/>
</dbReference>
<dbReference type="RefSeq" id="WP_386419771.1">
    <property type="nucleotide sequence ID" value="NZ_JBHSPU010000008.1"/>
</dbReference>
<comment type="caution">
    <text evidence="5">The sequence shown here is derived from an EMBL/GenBank/DDBJ whole genome shotgun (WGS) entry which is preliminary data.</text>
</comment>
<evidence type="ECO:0000256" key="2">
    <source>
        <dbReference type="ARBA" id="ARBA00022450"/>
    </source>
</evidence>
<dbReference type="InterPro" id="IPR010071">
    <property type="entry name" value="AA_adenyl_dom"/>
</dbReference>
<dbReference type="InterPro" id="IPR001242">
    <property type="entry name" value="Condensation_dom"/>
</dbReference>
<dbReference type="InterPro" id="IPR029058">
    <property type="entry name" value="AB_hydrolase_fold"/>
</dbReference>
<dbReference type="SUPFAM" id="SSF47336">
    <property type="entry name" value="ACP-like"/>
    <property type="match status" value="1"/>
</dbReference>
<dbReference type="CDD" id="cd19540">
    <property type="entry name" value="LCL_NRPS-like"/>
    <property type="match status" value="1"/>
</dbReference>
<organism evidence="5 6">
    <name type="scientific">Streptomyces pulveraceus</name>
    <dbReference type="NCBI Taxonomy" id="68258"/>
    <lineage>
        <taxon>Bacteria</taxon>
        <taxon>Bacillati</taxon>
        <taxon>Actinomycetota</taxon>
        <taxon>Actinomycetes</taxon>
        <taxon>Kitasatosporales</taxon>
        <taxon>Streptomycetaceae</taxon>
        <taxon>Streptomyces</taxon>
    </lineage>
</organism>
<keyword evidence="6" id="KW-1185">Reference proteome</keyword>
<dbReference type="Gene3D" id="3.30.300.30">
    <property type="match status" value="1"/>
</dbReference>
<dbReference type="PROSITE" id="PS50075">
    <property type="entry name" value="CARRIER"/>
    <property type="match status" value="1"/>
</dbReference>
<dbReference type="PANTHER" id="PTHR45527:SF1">
    <property type="entry name" value="FATTY ACID SYNTHASE"/>
    <property type="match status" value="1"/>
</dbReference>
<dbReference type="NCBIfam" id="TIGR01733">
    <property type="entry name" value="AA-adenyl-dom"/>
    <property type="match status" value="1"/>
</dbReference>
<dbReference type="InterPro" id="IPR020806">
    <property type="entry name" value="PKS_PP-bd"/>
</dbReference>
<dbReference type="InterPro" id="IPR045851">
    <property type="entry name" value="AMP-bd_C_sf"/>
</dbReference>
<name>A0ABW1GGB7_9ACTN</name>
<dbReference type="InterPro" id="IPR025110">
    <property type="entry name" value="AMP-bd_C"/>
</dbReference>
<feature type="domain" description="Carrier" evidence="4">
    <location>
        <begin position="984"/>
        <end position="1058"/>
    </location>
</feature>
<dbReference type="EMBL" id="JBHSPU010000008">
    <property type="protein sequence ID" value="MFC5913103.1"/>
    <property type="molecule type" value="Genomic_DNA"/>
</dbReference>
<sequence length="1580" mass="167518">MIPLSFAQRRLWFIGQLEGPSATYNIPVVLRLSGGVERAALGMALRDVIGRHEVLRTVFPADDGEPRQRILKLDELEWELSVAEVAQAELPAAVAEATRYAFDLTAEVPIRAWLFSAGPEEHVLVLTVHHIATDGWSRGPLARDLSTAYAARCAGRAPEWEPLPVQYADYALWQRELLGDENDPESVISRQIAYWRETLAGAPEELALPFDRPRPAVASHRGHSAFVDVPAEVHARLVEVARAEGVTTFMVLQAALAVLLSRLGAGTDIPIGSAHAGRTDEALDDLVGCFVNTLVVRTDLSGDPTFRELLGRVRKASLSAFAHQDVPFEKLVEELSPSRSLARHPLFQVVFTMQNTIEAVLDLRGVQAGGVAGDLSAGKSAAKFDLDVVVGEAFDADGAPAGVRGSVTVALDLFDAEWAGRIAAALPRVVEFLVGAPESRLSGVRILDGVERRRVVSEWNDTAVEVPSVLVHEVFGEQVARMPDGVAVVADGVSVSYAELDARANRIAQYLVGQGVGAESVVGLSLPRGVEMVAGILGVWKAGAGYLPIDPGQPTERISFMLRDSRAVLTLTTEEILDELPAGRGRLVAVDGALMEMQLAAVPATAPEVTVRAGALAYVIYTSGSTGLPKGVAVTHGGLANYVASVPGRVGFGGMGGRYALLQAQATDLGNTVVFASLATGGELHILGEGAVTDPAAVAAYLAENRIDYLKAVPSHLAALSAVGGLEGVLPARSLVLGGEAASASWVRELVAAAGECGVFNHYGPTEATIGVATTRLSADLVADGVVPVGTPIANTRFYVLDAHLQPVPAGVSGELYVAGAGLARGYVGRAGLTAERFVADPFSAVGERMYRTGDRAKWTVDGQVVFLGRVDDQVKIRGFRIEPGEVQAVLTAHPQVAQAAVIAREDTPGDTRLVAYVVPVETDTADSELPSQIRQFSTGRLPEHMVPSVVVVLDALPLTANGKLNRSALPAPDFAGMAGAGRGPANVREEILCAAFAQVLGLDSVGVDDDFFELGGHSLLVVRLVEVLRTQGVSVSVRALFETPTVEGLAASAGAEQVVVPENLIPADAVEITPEMLPLIDLSDDEVERIVVTVEGGAANVADVYPLAPLQEGLLFHHVLAGGGEDAYVMPTVVEFDSRDRLDAFLSALQRVVDRHDIYRTSIVWEGLREPVQVVWRRATLPVREVVLDARSADPVAELVAAGGLSMSLGLAPLMSVHVAAIPEPAQPTGGGWLALIRAHHMVRDHTALEVLLAEVNAFLAGRGDELPEPLPFRNFVAQARGAVERSEHERYFAQLLGDVTEPTAPFGLVDVRGAGVDVVREVQPFQAELDERLRDVARRLGASPATVLHVAWARVLAAVSGRDDVVFGTVLFGRMNAGAGSDRVPGPYINTLPVRVRTDELGVLAAVGAMRAQLAELLEHEHAPLALAQRASGVPGDTPLFTALFNYRYSTGPGPEARGEADERGRDGLRGIRPVFSRERTNYPLMISVNDHGDRMALSVDAVAPVDARALGALVCTAAEGVVSALEKALDGGADVPLSRVVVLDEDERRRVLVEWNDTAVGVVPGTLPGLFEAQVVR</sequence>
<evidence type="ECO:0000256" key="3">
    <source>
        <dbReference type="ARBA" id="ARBA00022553"/>
    </source>
</evidence>
<dbReference type="InterPro" id="IPR009081">
    <property type="entry name" value="PP-bd_ACP"/>
</dbReference>
<dbReference type="Gene3D" id="3.40.50.1820">
    <property type="entry name" value="alpha/beta hydrolase"/>
    <property type="match status" value="1"/>
</dbReference>
<gene>
    <name evidence="5" type="ORF">ACFP1B_06615</name>
</gene>
<dbReference type="InterPro" id="IPR020845">
    <property type="entry name" value="AMP-binding_CS"/>
</dbReference>
<dbReference type="Pfam" id="PF13193">
    <property type="entry name" value="AMP-binding_C"/>
    <property type="match status" value="1"/>
</dbReference>
<reference evidence="6" key="1">
    <citation type="journal article" date="2019" name="Int. J. Syst. Evol. Microbiol.">
        <title>The Global Catalogue of Microorganisms (GCM) 10K type strain sequencing project: providing services to taxonomists for standard genome sequencing and annotation.</title>
        <authorList>
            <consortium name="The Broad Institute Genomics Platform"/>
            <consortium name="The Broad Institute Genome Sequencing Center for Infectious Disease"/>
            <person name="Wu L."/>
            <person name="Ma J."/>
        </authorList>
    </citation>
    <scope>NUCLEOTIDE SEQUENCE [LARGE SCALE GENOMIC DNA]</scope>
    <source>
        <strain evidence="6">JCM 4147</strain>
    </source>
</reference>
<dbReference type="PANTHER" id="PTHR45527">
    <property type="entry name" value="NONRIBOSOMAL PEPTIDE SYNTHETASE"/>
    <property type="match status" value="1"/>
</dbReference>
<dbReference type="CDD" id="cd05930">
    <property type="entry name" value="A_NRPS"/>
    <property type="match status" value="1"/>
</dbReference>
<dbReference type="InterPro" id="IPR036736">
    <property type="entry name" value="ACP-like_sf"/>
</dbReference>
<dbReference type="SUPFAM" id="SSF52777">
    <property type="entry name" value="CoA-dependent acyltransferases"/>
    <property type="match status" value="4"/>
</dbReference>
<protein>
    <submittedName>
        <fullName evidence="5">Amino acid adenylation domain-containing protein</fullName>
    </submittedName>
</protein>
<evidence type="ECO:0000313" key="5">
    <source>
        <dbReference type="EMBL" id="MFC5913103.1"/>
    </source>
</evidence>
<dbReference type="SUPFAM" id="SSF56801">
    <property type="entry name" value="Acetyl-CoA synthetase-like"/>
    <property type="match status" value="1"/>
</dbReference>
<dbReference type="Pfam" id="PF00550">
    <property type="entry name" value="PP-binding"/>
    <property type="match status" value="1"/>
</dbReference>